<dbReference type="PANTHER" id="PTHR30055">
    <property type="entry name" value="HTH-TYPE TRANSCRIPTIONAL REGULATOR RUTR"/>
    <property type="match status" value="1"/>
</dbReference>
<dbReference type="Proteomes" id="UP000198582">
    <property type="component" value="Unassembled WGS sequence"/>
</dbReference>
<dbReference type="InterPro" id="IPR050109">
    <property type="entry name" value="HTH-type_TetR-like_transc_reg"/>
</dbReference>
<organism evidence="6 7">
    <name type="scientific">Amycolatopsis saalfeldensis</name>
    <dbReference type="NCBI Taxonomy" id="394193"/>
    <lineage>
        <taxon>Bacteria</taxon>
        <taxon>Bacillati</taxon>
        <taxon>Actinomycetota</taxon>
        <taxon>Actinomycetes</taxon>
        <taxon>Pseudonocardiales</taxon>
        <taxon>Pseudonocardiaceae</taxon>
        <taxon>Amycolatopsis</taxon>
    </lineage>
</organism>
<evidence type="ECO:0000256" key="1">
    <source>
        <dbReference type="ARBA" id="ARBA00023015"/>
    </source>
</evidence>
<keyword evidence="3" id="KW-0804">Transcription</keyword>
<evidence type="ECO:0000256" key="3">
    <source>
        <dbReference type="ARBA" id="ARBA00023163"/>
    </source>
</evidence>
<name>A0A1H8WH50_9PSEU</name>
<dbReference type="InterPro" id="IPR009057">
    <property type="entry name" value="Homeodomain-like_sf"/>
</dbReference>
<dbReference type="Pfam" id="PF02909">
    <property type="entry name" value="TetR_C_1"/>
    <property type="match status" value="1"/>
</dbReference>
<evidence type="ECO:0000259" key="5">
    <source>
        <dbReference type="PROSITE" id="PS50977"/>
    </source>
</evidence>
<dbReference type="PANTHER" id="PTHR30055:SF151">
    <property type="entry name" value="TRANSCRIPTIONAL REGULATORY PROTEIN"/>
    <property type="match status" value="1"/>
</dbReference>
<dbReference type="SUPFAM" id="SSF46689">
    <property type="entry name" value="Homeodomain-like"/>
    <property type="match status" value="1"/>
</dbReference>
<feature type="domain" description="HTH tetR-type" evidence="5">
    <location>
        <begin position="5"/>
        <end position="65"/>
    </location>
</feature>
<dbReference type="Pfam" id="PF00440">
    <property type="entry name" value="TetR_N"/>
    <property type="match status" value="1"/>
</dbReference>
<dbReference type="EMBL" id="FOEF01000005">
    <property type="protein sequence ID" value="SEP26939.1"/>
    <property type="molecule type" value="Genomic_DNA"/>
</dbReference>
<dbReference type="AlphaFoldDB" id="A0A1H8WH50"/>
<protein>
    <submittedName>
        <fullName evidence="6">DNA-binding transcriptional regulator, AcrR family</fullName>
    </submittedName>
</protein>
<dbReference type="InterPro" id="IPR004111">
    <property type="entry name" value="Repressor_TetR_C"/>
</dbReference>
<accession>A0A1H8WH50</accession>
<dbReference type="GO" id="GO:0000976">
    <property type="term" value="F:transcription cis-regulatory region binding"/>
    <property type="evidence" value="ECO:0007669"/>
    <property type="project" value="TreeGrafter"/>
</dbReference>
<sequence>MVRETLTREKVLEAALRLVDEHGMGALSMRKLAAELGVEAMSLYNHVKNKGDLLDGITAHVFESVPLPDEGWGWETRVRHLAEGLYTAFTRHPAVVRTLAAEEANPRSPGALRVIDALVGALLDGGLDEAAAARGYRSLMGLTFGAALADSVGLAGTPAEREEPVDDWFSRMVDPREHPNLLRVLPALRSVDCVQDFQAQLALLVAGLRVSAAR</sequence>
<dbReference type="InterPro" id="IPR001647">
    <property type="entry name" value="HTH_TetR"/>
</dbReference>
<keyword evidence="7" id="KW-1185">Reference proteome</keyword>
<evidence type="ECO:0000256" key="4">
    <source>
        <dbReference type="PROSITE-ProRule" id="PRU00335"/>
    </source>
</evidence>
<dbReference type="STRING" id="394193.SAMN04489732_105184"/>
<dbReference type="SUPFAM" id="SSF48498">
    <property type="entry name" value="Tetracyclin repressor-like, C-terminal domain"/>
    <property type="match status" value="1"/>
</dbReference>
<keyword evidence="2 4" id="KW-0238">DNA-binding</keyword>
<dbReference type="InterPro" id="IPR036271">
    <property type="entry name" value="Tet_transcr_reg_TetR-rel_C_sf"/>
</dbReference>
<dbReference type="Gene3D" id="1.10.357.10">
    <property type="entry name" value="Tetracycline Repressor, domain 2"/>
    <property type="match status" value="1"/>
</dbReference>
<proteinExistence type="predicted"/>
<dbReference type="GO" id="GO:0003700">
    <property type="term" value="F:DNA-binding transcription factor activity"/>
    <property type="evidence" value="ECO:0007669"/>
    <property type="project" value="TreeGrafter"/>
</dbReference>
<dbReference type="RefSeq" id="WP_091617276.1">
    <property type="nucleotide sequence ID" value="NZ_FOEF01000005.1"/>
</dbReference>
<evidence type="ECO:0000313" key="6">
    <source>
        <dbReference type="EMBL" id="SEP26939.1"/>
    </source>
</evidence>
<dbReference type="OrthoDB" id="329481at2"/>
<gene>
    <name evidence="6" type="ORF">SAMN04489732_105184</name>
</gene>
<dbReference type="PRINTS" id="PR00455">
    <property type="entry name" value="HTHTETR"/>
</dbReference>
<reference evidence="6 7" key="1">
    <citation type="submission" date="2016-10" db="EMBL/GenBank/DDBJ databases">
        <authorList>
            <person name="de Groot N.N."/>
        </authorList>
    </citation>
    <scope>NUCLEOTIDE SEQUENCE [LARGE SCALE GENOMIC DNA]</scope>
    <source>
        <strain evidence="6 7">DSM 44993</strain>
    </source>
</reference>
<feature type="DNA-binding region" description="H-T-H motif" evidence="4">
    <location>
        <begin position="28"/>
        <end position="47"/>
    </location>
</feature>
<keyword evidence="1" id="KW-0805">Transcription regulation</keyword>
<evidence type="ECO:0000256" key="2">
    <source>
        <dbReference type="ARBA" id="ARBA00023125"/>
    </source>
</evidence>
<dbReference type="GO" id="GO:0045892">
    <property type="term" value="P:negative regulation of DNA-templated transcription"/>
    <property type="evidence" value="ECO:0007669"/>
    <property type="project" value="InterPro"/>
</dbReference>
<dbReference type="PROSITE" id="PS50977">
    <property type="entry name" value="HTH_TETR_2"/>
    <property type="match status" value="1"/>
</dbReference>
<evidence type="ECO:0000313" key="7">
    <source>
        <dbReference type="Proteomes" id="UP000198582"/>
    </source>
</evidence>